<evidence type="ECO:0000313" key="1">
    <source>
        <dbReference type="EMBL" id="VEL29595.1"/>
    </source>
</evidence>
<keyword evidence="2" id="KW-1185">Reference proteome</keyword>
<organism evidence="1 2">
    <name type="scientific">Protopolystoma xenopodis</name>
    <dbReference type="NCBI Taxonomy" id="117903"/>
    <lineage>
        <taxon>Eukaryota</taxon>
        <taxon>Metazoa</taxon>
        <taxon>Spiralia</taxon>
        <taxon>Lophotrochozoa</taxon>
        <taxon>Platyhelminthes</taxon>
        <taxon>Monogenea</taxon>
        <taxon>Polyopisthocotylea</taxon>
        <taxon>Polystomatidea</taxon>
        <taxon>Polystomatidae</taxon>
        <taxon>Protopolystoma</taxon>
    </lineage>
</organism>
<protein>
    <submittedName>
        <fullName evidence="1">Uncharacterized protein</fullName>
    </submittedName>
</protein>
<gene>
    <name evidence="1" type="ORF">PXEA_LOCUS23035</name>
</gene>
<dbReference type="AlphaFoldDB" id="A0A3S5CR37"/>
<sequence length="128" mass="14480">MTTDSAKRRRYGLVSISAPPPFCECARVSRRLTPSFHFGSRYHTTCSHKHTHRQARNIGNKRARFQSQSRPAETLAVAPRKFTQRQGHTTDPTPFISAHQRLCRSPSLSQFGPHVCRTLSRPSAQLIA</sequence>
<evidence type="ECO:0000313" key="2">
    <source>
        <dbReference type="Proteomes" id="UP000784294"/>
    </source>
</evidence>
<accession>A0A3S5CR37</accession>
<reference evidence="1" key="1">
    <citation type="submission" date="2018-11" db="EMBL/GenBank/DDBJ databases">
        <authorList>
            <consortium name="Pathogen Informatics"/>
        </authorList>
    </citation>
    <scope>NUCLEOTIDE SEQUENCE</scope>
</reference>
<proteinExistence type="predicted"/>
<dbReference type="EMBL" id="CAAALY010104588">
    <property type="protein sequence ID" value="VEL29595.1"/>
    <property type="molecule type" value="Genomic_DNA"/>
</dbReference>
<name>A0A3S5CR37_9PLAT</name>
<comment type="caution">
    <text evidence="1">The sequence shown here is derived from an EMBL/GenBank/DDBJ whole genome shotgun (WGS) entry which is preliminary data.</text>
</comment>
<dbReference type="Proteomes" id="UP000784294">
    <property type="component" value="Unassembled WGS sequence"/>
</dbReference>